<dbReference type="Gene3D" id="3.40.50.1980">
    <property type="entry name" value="Nitrogenase molybdenum iron protein domain"/>
    <property type="match status" value="2"/>
</dbReference>
<evidence type="ECO:0000313" key="7">
    <source>
        <dbReference type="Proteomes" id="UP001224418"/>
    </source>
</evidence>
<comment type="similarity">
    <text evidence="1">Belongs to the bacterial solute-binding protein 8 family.</text>
</comment>
<dbReference type="PROSITE" id="PS51257">
    <property type="entry name" value="PROKAR_LIPOPROTEIN"/>
    <property type="match status" value="1"/>
</dbReference>
<evidence type="ECO:0000313" key="6">
    <source>
        <dbReference type="EMBL" id="MDQ0479977.1"/>
    </source>
</evidence>
<feature type="region of interest" description="Disordered" evidence="3">
    <location>
        <begin position="25"/>
        <end position="50"/>
    </location>
</feature>
<reference evidence="6 7" key="1">
    <citation type="submission" date="2023-07" db="EMBL/GenBank/DDBJ databases">
        <title>Genomic Encyclopedia of Type Strains, Phase IV (KMG-IV): sequencing the most valuable type-strain genomes for metagenomic binning, comparative biology and taxonomic classification.</title>
        <authorList>
            <person name="Goeker M."/>
        </authorList>
    </citation>
    <scope>NUCLEOTIDE SEQUENCE [LARGE SCALE GENOMIC DNA]</scope>
    <source>
        <strain evidence="6 7">DSM 1400</strain>
    </source>
</reference>
<evidence type="ECO:0000259" key="5">
    <source>
        <dbReference type="PROSITE" id="PS50983"/>
    </source>
</evidence>
<comment type="caution">
    <text evidence="6">The sequence shown here is derived from an EMBL/GenBank/DDBJ whole genome shotgun (WGS) entry which is preliminary data.</text>
</comment>
<sequence length="342" mass="38392">MRNKRLISLICSLSIVTVLMSGCGTKSSESKTEDKKQNAQVEQKQEKKSNYPVEITNYDEDGNEVKVVFKEKPKKVITTNEPPTELLLTLGLEDCMIGTSYLDNPILPELKEKYDKIPVLSEKYPSKEVVLSKQPDLLFGWSSVFMDKNLGTVKSWNERGVNTFIQRNSGIMKKATIENACKDIKDIGKIFDVEDKAEKLVKKIEDRVKEVENKTKGKEKLKVLIVEAGENNKYYAYKEKSLASDMVEKVGGINAAPKGGDLSVENILKINPDAIVLINYEMQKSDNKGSDEMKKNKALQKVNAIKNNKVIDTPLAETYAGGVRIINGLDRFAKGFYPDLIK</sequence>
<proteinExistence type="inferred from homology"/>
<feature type="signal peptide" evidence="4">
    <location>
        <begin position="1"/>
        <end position="21"/>
    </location>
</feature>
<feature type="chain" id="PRO_5046391877" evidence="4">
    <location>
        <begin position="22"/>
        <end position="342"/>
    </location>
</feature>
<dbReference type="Pfam" id="PF01497">
    <property type="entry name" value="Peripla_BP_2"/>
    <property type="match status" value="1"/>
</dbReference>
<dbReference type="PANTHER" id="PTHR30535">
    <property type="entry name" value="VITAMIN B12-BINDING PROTEIN"/>
    <property type="match status" value="1"/>
</dbReference>
<organism evidence="6 7">
    <name type="scientific">Hathewaya limosa</name>
    <name type="common">Clostridium limosum</name>
    <dbReference type="NCBI Taxonomy" id="1536"/>
    <lineage>
        <taxon>Bacteria</taxon>
        <taxon>Bacillati</taxon>
        <taxon>Bacillota</taxon>
        <taxon>Clostridia</taxon>
        <taxon>Eubacteriales</taxon>
        <taxon>Clostridiaceae</taxon>
        <taxon>Hathewaya</taxon>
    </lineage>
</organism>
<evidence type="ECO:0000256" key="4">
    <source>
        <dbReference type="SAM" id="SignalP"/>
    </source>
</evidence>
<feature type="coiled-coil region" evidence="2">
    <location>
        <begin position="194"/>
        <end position="221"/>
    </location>
</feature>
<evidence type="ECO:0000256" key="2">
    <source>
        <dbReference type="SAM" id="Coils"/>
    </source>
</evidence>
<dbReference type="InterPro" id="IPR002491">
    <property type="entry name" value="ABC_transptr_periplasmic_BD"/>
</dbReference>
<accession>A0ABU0JSA2</accession>
<name>A0ABU0JSA2_HATLI</name>
<keyword evidence="4" id="KW-0732">Signal</keyword>
<dbReference type="PROSITE" id="PS50983">
    <property type="entry name" value="FE_B12_PBP"/>
    <property type="match status" value="1"/>
</dbReference>
<dbReference type="RefSeq" id="WP_307355892.1">
    <property type="nucleotide sequence ID" value="NZ_BAAACJ010000030.1"/>
</dbReference>
<evidence type="ECO:0000256" key="3">
    <source>
        <dbReference type="SAM" id="MobiDB-lite"/>
    </source>
</evidence>
<evidence type="ECO:0000256" key="1">
    <source>
        <dbReference type="ARBA" id="ARBA00008814"/>
    </source>
</evidence>
<dbReference type="SUPFAM" id="SSF53807">
    <property type="entry name" value="Helical backbone' metal receptor"/>
    <property type="match status" value="1"/>
</dbReference>
<feature type="domain" description="Fe/B12 periplasmic-binding" evidence="5">
    <location>
        <begin position="75"/>
        <end position="340"/>
    </location>
</feature>
<feature type="compositionally biased region" description="Basic and acidic residues" evidence="3">
    <location>
        <begin position="28"/>
        <end position="49"/>
    </location>
</feature>
<keyword evidence="2" id="KW-0175">Coiled coil</keyword>
<dbReference type="Proteomes" id="UP001224418">
    <property type="component" value="Unassembled WGS sequence"/>
</dbReference>
<protein>
    <submittedName>
        <fullName evidence="6">Iron complex transport system substrate-binding protein</fullName>
    </submittedName>
</protein>
<keyword evidence="7" id="KW-1185">Reference proteome</keyword>
<dbReference type="PANTHER" id="PTHR30535:SF7">
    <property type="entry name" value="IRON(III) DICITRATE-BINDING PROTEIN"/>
    <property type="match status" value="1"/>
</dbReference>
<dbReference type="EMBL" id="JAUSWN010000013">
    <property type="protein sequence ID" value="MDQ0479977.1"/>
    <property type="molecule type" value="Genomic_DNA"/>
</dbReference>
<dbReference type="InterPro" id="IPR050902">
    <property type="entry name" value="ABC_Transporter_SBP"/>
</dbReference>
<gene>
    <name evidence="6" type="ORF">QOZ93_001720</name>
</gene>